<dbReference type="SUPFAM" id="SSF54637">
    <property type="entry name" value="Thioesterase/thiol ester dehydrase-isomerase"/>
    <property type="match status" value="2"/>
</dbReference>
<organism evidence="3">
    <name type="scientific">Gibberella zeae</name>
    <name type="common">Wheat head blight fungus</name>
    <name type="synonym">Fusarium graminearum</name>
    <dbReference type="NCBI Taxonomy" id="5518"/>
    <lineage>
        <taxon>Eukaryota</taxon>
        <taxon>Fungi</taxon>
        <taxon>Dikarya</taxon>
        <taxon>Ascomycota</taxon>
        <taxon>Pezizomycotina</taxon>
        <taxon>Sordariomycetes</taxon>
        <taxon>Hypocreomycetidae</taxon>
        <taxon>Hypocreales</taxon>
        <taxon>Nectriaceae</taxon>
        <taxon>Fusarium</taxon>
    </lineage>
</organism>
<evidence type="ECO:0000259" key="1">
    <source>
        <dbReference type="Pfam" id="PF13622"/>
    </source>
</evidence>
<feature type="domain" description="Acyl-CoA thioesterase-like C-terminal" evidence="2">
    <location>
        <begin position="170"/>
        <end position="298"/>
    </location>
</feature>
<feature type="domain" description="Acyl-CoA thioesterase-like N-terminal HotDog" evidence="1">
    <location>
        <begin position="28"/>
        <end position="104"/>
    </location>
</feature>
<dbReference type="Pfam" id="PF13622">
    <property type="entry name" value="4HBT_3"/>
    <property type="match status" value="1"/>
</dbReference>
<proteinExistence type="predicted"/>
<dbReference type="InterPro" id="IPR029069">
    <property type="entry name" value="HotDog_dom_sf"/>
</dbReference>
<dbReference type="Pfam" id="PF20789">
    <property type="entry name" value="4HBT_3C"/>
    <property type="match status" value="1"/>
</dbReference>
<dbReference type="InterPro" id="IPR049450">
    <property type="entry name" value="ACOT8-like_C"/>
</dbReference>
<reference evidence="3" key="1">
    <citation type="submission" date="2019-04" db="EMBL/GenBank/DDBJ databases">
        <authorList>
            <person name="Melise S."/>
            <person name="Noan J."/>
            <person name="Okalmin O."/>
        </authorList>
    </citation>
    <scope>NUCLEOTIDE SEQUENCE</scope>
    <source>
        <strain evidence="3">FN9</strain>
    </source>
</reference>
<dbReference type="Gene3D" id="2.40.160.210">
    <property type="entry name" value="Acyl-CoA thioesterase, double hotdog domain"/>
    <property type="match status" value="1"/>
</dbReference>
<evidence type="ECO:0000313" key="3">
    <source>
        <dbReference type="EMBL" id="VIO63107.1"/>
    </source>
</evidence>
<dbReference type="InterPro" id="IPR042171">
    <property type="entry name" value="Acyl-CoA_hotdog"/>
</dbReference>
<dbReference type="EMBL" id="CAAKMV010000174">
    <property type="protein sequence ID" value="VIO63107.1"/>
    <property type="molecule type" value="Genomic_DNA"/>
</dbReference>
<evidence type="ECO:0000259" key="2">
    <source>
        <dbReference type="Pfam" id="PF20789"/>
    </source>
</evidence>
<dbReference type="InterPro" id="IPR049449">
    <property type="entry name" value="TesB_ACOT8-like_N"/>
</dbReference>
<accession>A0A2H3HK07</accession>
<protein>
    <submittedName>
        <fullName evidence="3">Uncharacterized protein</fullName>
    </submittedName>
</protein>
<dbReference type="AlphaFoldDB" id="A0A2H3HK07"/>
<gene>
    <name evidence="3" type="ORF">FUG_LOCUS511623</name>
</gene>
<dbReference type="PANTHER" id="PTHR38110">
    <property type="entry name" value="CHROMOSOME 23, WHOLE GENOME SHOTGUN SEQUENCE"/>
    <property type="match status" value="1"/>
</dbReference>
<dbReference type="InterPro" id="IPR052389">
    <property type="entry name" value="Sec_Metab_Biosynth-Assoc"/>
</dbReference>
<sequence>MSEYPSLEVESQVTRQNETTFTVNLAESYANGTVPHGGYITAMFLRAASIYLAPNNQPDTFAAHWHFLSATHVGPAVIVVEEVRRGRALSIVHITLYQEGLLTREPWITAKSRKKIAAYVTNNRIEAESGLTLRTGFELRQPPPPVDLSKLTDEKDPNWERLHMIVMDMAPMMQHVEFYSLKNKTTSPASWDLWLRMSNGERWKTWMLGYLADVAPALMVEGFRPTDFEAPTPKDRFAFDKIFWMPTVSLSLDVKKTLPEEGEEWLRIRIEAKVIKNGRYDVEVISYDREGDIVSLSNIVALILDVERNTGREMKL</sequence>
<name>A0A2H3HK07_GIBZA</name>
<dbReference type="PANTHER" id="PTHR38110:SF1">
    <property type="entry name" value="THIOESTERASE DOMAIN-CONTAINING PROTEIN"/>
    <property type="match status" value="1"/>
</dbReference>